<dbReference type="Pfam" id="PF14542">
    <property type="entry name" value="Acetyltransf_CG"/>
    <property type="match status" value="1"/>
</dbReference>
<dbReference type="InterPro" id="IPR016181">
    <property type="entry name" value="Acyl_CoA_acyltransferase"/>
</dbReference>
<organism evidence="2 3">
    <name type="scientific">Granulicella mallensis (strain ATCC BAA-1857 / DSM 23137 / MP5ACTX8)</name>
    <dbReference type="NCBI Taxonomy" id="682795"/>
    <lineage>
        <taxon>Bacteria</taxon>
        <taxon>Pseudomonadati</taxon>
        <taxon>Acidobacteriota</taxon>
        <taxon>Terriglobia</taxon>
        <taxon>Terriglobales</taxon>
        <taxon>Acidobacteriaceae</taxon>
        <taxon>Granulicella</taxon>
    </lineage>
</organism>
<dbReference type="GO" id="GO:0016740">
    <property type="term" value="F:transferase activity"/>
    <property type="evidence" value="ECO:0007669"/>
    <property type="project" value="UniProtKB-KW"/>
</dbReference>
<sequence>MNNDPSQKLMGRFKIEREGQISYLAYEIDGHESISLLHTEVAPALRGRGIATELAQMAFDYAKESHLKVEIICPFVYHFLNKHPEYKPLVRTSSAYNPAASTNSR</sequence>
<accession>G8NW52</accession>
<name>G8NW52_GRAMM</name>
<dbReference type="STRING" id="682795.AciX8_1127"/>
<keyword evidence="3" id="KW-1185">Reference proteome</keyword>
<dbReference type="Proteomes" id="UP000007113">
    <property type="component" value="Chromosome"/>
</dbReference>
<keyword evidence="2" id="KW-0808">Transferase</keyword>
<dbReference type="PROSITE" id="PS51729">
    <property type="entry name" value="GNAT_YJDJ"/>
    <property type="match status" value="1"/>
</dbReference>
<dbReference type="KEGG" id="gma:AciX8_1127"/>
<protein>
    <submittedName>
        <fullName evidence="2">GCN5-related N-acetyltransferase</fullName>
    </submittedName>
</protein>
<evidence type="ECO:0000313" key="3">
    <source>
        <dbReference type="Proteomes" id="UP000007113"/>
    </source>
</evidence>
<feature type="domain" description="N-acetyltransferase" evidence="1">
    <location>
        <begin position="5"/>
        <end position="91"/>
    </location>
</feature>
<dbReference type="PANTHER" id="PTHR31435">
    <property type="entry name" value="PROTEIN NATD1"/>
    <property type="match status" value="1"/>
</dbReference>
<dbReference type="HOGENOM" id="CLU_132888_0_2_0"/>
<dbReference type="CDD" id="cd04301">
    <property type="entry name" value="NAT_SF"/>
    <property type="match status" value="1"/>
</dbReference>
<dbReference type="InterPro" id="IPR045057">
    <property type="entry name" value="Gcn5-rel_NAT"/>
</dbReference>
<evidence type="ECO:0000259" key="1">
    <source>
        <dbReference type="PROSITE" id="PS51729"/>
    </source>
</evidence>
<dbReference type="PANTHER" id="PTHR31435:SF9">
    <property type="entry name" value="PROTEIN NATD1"/>
    <property type="match status" value="1"/>
</dbReference>
<evidence type="ECO:0000313" key="2">
    <source>
        <dbReference type="EMBL" id="AEU35472.1"/>
    </source>
</evidence>
<dbReference type="Gene3D" id="3.40.630.30">
    <property type="match status" value="1"/>
</dbReference>
<dbReference type="SUPFAM" id="SSF55729">
    <property type="entry name" value="Acyl-CoA N-acyltransferases (Nat)"/>
    <property type="match status" value="1"/>
</dbReference>
<gene>
    <name evidence="2" type="ordered locus">AciX8_1127</name>
</gene>
<dbReference type="EMBL" id="CP003130">
    <property type="protein sequence ID" value="AEU35472.1"/>
    <property type="molecule type" value="Genomic_DNA"/>
</dbReference>
<dbReference type="InterPro" id="IPR031165">
    <property type="entry name" value="GNAT_YJDJ"/>
</dbReference>
<proteinExistence type="predicted"/>
<dbReference type="eggNOG" id="COG2388">
    <property type="taxonomic scope" value="Bacteria"/>
</dbReference>
<reference evidence="2 3" key="1">
    <citation type="submission" date="2011-11" db="EMBL/GenBank/DDBJ databases">
        <title>Complete sequence of Granulicella mallensis MP5ACTX8.</title>
        <authorList>
            <consortium name="US DOE Joint Genome Institute"/>
            <person name="Lucas S."/>
            <person name="Copeland A."/>
            <person name="Lapidus A."/>
            <person name="Cheng J.-F."/>
            <person name="Goodwin L."/>
            <person name="Pitluck S."/>
            <person name="Peters L."/>
            <person name="Lu M."/>
            <person name="Detter J.C."/>
            <person name="Han C."/>
            <person name="Tapia R."/>
            <person name="Land M."/>
            <person name="Hauser L."/>
            <person name="Kyrpides N."/>
            <person name="Ivanova N."/>
            <person name="Mikhailova N."/>
            <person name="Pagani I."/>
            <person name="Rawat S."/>
            <person name="Mannisto M."/>
            <person name="Haggblom M."/>
            <person name="Woyke T."/>
        </authorList>
    </citation>
    <scope>NUCLEOTIDE SEQUENCE [LARGE SCALE GENOMIC DNA]</scope>
    <source>
        <strain evidence="3">ATCC BAA-1857 / DSM 23137 / MP5ACTX8</strain>
    </source>
</reference>
<dbReference type="AlphaFoldDB" id="G8NW52"/>